<feature type="transmembrane region" description="Helical" evidence="10">
    <location>
        <begin position="23"/>
        <end position="43"/>
    </location>
</feature>
<feature type="transmembrane region" description="Helical" evidence="10">
    <location>
        <begin position="164"/>
        <end position="190"/>
    </location>
</feature>
<organism evidence="12 13">
    <name type="scientific">Lutibaculum baratangense AMV1</name>
    <dbReference type="NCBI Taxonomy" id="631454"/>
    <lineage>
        <taxon>Bacteria</taxon>
        <taxon>Pseudomonadati</taxon>
        <taxon>Pseudomonadota</taxon>
        <taxon>Alphaproteobacteria</taxon>
        <taxon>Hyphomicrobiales</taxon>
        <taxon>Tepidamorphaceae</taxon>
        <taxon>Lutibaculum</taxon>
    </lineage>
</organism>
<comment type="similarity">
    <text evidence="8">Belongs to the exbB/tolQ family.</text>
</comment>
<dbReference type="GO" id="GO:0005886">
    <property type="term" value="C:plasma membrane"/>
    <property type="evidence" value="ECO:0007669"/>
    <property type="project" value="UniProtKB-SubCell"/>
</dbReference>
<evidence type="ECO:0000256" key="8">
    <source>
        <dbReference type="RuleBase" id="RU004057"/>
    </source>
</evidence>
<dbReference type="PANTHER" id="PTHR30625">
    <property type="entry name" value="PROTEIN TOLQ"/>
    <property type="match status" value="1"/>
</dbReference>
<keyword evidence="7 10" id="KW-0472">Membrane</keyword>
<feature type="transmembrane region" description="Helical" evidence="10">
    <location>
        <begin position="123"/>
        <end position="144"/>
    </location>
</feature>
<name>V4QVZ8_9HYPH</name>
<keyword evidence="2 8" id="KW-0813">Transport</keyword>
<dbReference type="Proteomes" id="UP000017819">
    <property type="component" value="Unassembled WGS sequence"/>
</dbReference>
<dbReference type="InterPro" id="IPR050790">
    <property type="entry name" value="ExbB/TolQ_transport"/>
</dbReference>
<comment type="caution">
    <text evidence="12">The sequence shown here is derived from an EMBL/GenBank/DDBJ whole genome shotgun (WGS) entry which is preliminary data.</text>
</comment>
<dbReference type="AlphaFoldDB" id="V4QVZ8"/>
<comment type="subcellular location">
    <subcellularLocation>
        <location evidence="1">Cell membrane</location>
        <topology evidence="1">Multi-pass membrane protein</topology>
    </subcellularLocation>
    <subcellularLocation>
        <location evidence="8">Membrane</location>
        <topology evidence="8">Multi-pass membrane protein</topology>
    </subcellularLocation>
</comment>
<dbReference type="eggNOG" id="COG0811">
    <property type="taxonomic scope" value="Bacteria"/>
</dbReference>
<feature type="region of interest" description="Disordered" evidence="9">
    <location>
        <begin position="211"/>
        <end position="238"/>
    </location>
</feature>
<dbReference type="GO" id="GO:0017038">
    <property type="term" value="P:protein import"/>
    <property type="evidence" value="ECO:0007669"/>
    <property type="project" value="TreeGrafter"/>
</dbReference>
<keyword evidence="4 10" id="KW-0812">Transmembrane</keyword>
<protein>
    <submittedName>
        <fullName evidence="12">Ferric siderophore transport system, biopolymer transport protein ExbB</fullName>
    </submittedName>
</protein>
<dbReference type="InterPro" id="IPR002898">
    <property type="entry name" value="MotA_ExbB_proton_chnl"/>
</dbReference>
<evidence type="ECO:0000256" key="4">
    <source>
        <dbReference type="ARBA" id="ARBA00022692"/>
    </source>
</evidence>
<keyword evidence="5 8" id="KW-0653">Protein transport</keyword>
<proteinExistence type="inferred from homology"/>
<accession>V4QVZ8</accession>
<evidence type="ECO:0000259" key="11">
    <source>
        <dbReference type="Pfam" id="PF01618"/>
    </source>
</evidence>
<evidence type="ECO:0000313" key="12">
    <source>
        <dbReference type="EMBL" id="ESR23887.1"/>
    </source>
</evidence>
<evidence type="ECO:0000256" key="10">
    <source>
        <dbReference type="SAM" id="Phobius"/>
    </source>
</evidence>
<evidence type="ECO:0000256" key="7">
    <source>
        <dbReference type="ARBA" id="ARBA00023136"/>
    </source>
</evidence>
<evidence type="ECO:0000313" key="13">
    <source>
        <dbReference type="Proteomes" id="UP000017819"/>
    </source>
</evidence>
<evidence type="ECO:0000256" key="6">
    <source>
        <dbReference type="ARBA" id="ARBA00022989"/>
    </source>
</evidence>
<dbReference type="PATRIC" id="fig|631454.5.peg.2797"/>
<gene>
    <name evidence="12" type="ORF">N177_2832</name>
</gene>
<keyword evidence="3" id="KW-1003">Cell membrane</keyword>
<evidence type="ECO:0000256" key="9">
    <source>
        <dbReference type="SAM" id="MobiDB-lite"/>
    </source>
</evidence>
<evidence type="ECO:0000256" key="2">
    <source>
        <dbReference type="ARBA" id="ARBA00022448"/>
    </source>
</evidence>
<dbReference type="PANTHER" id="PTHR30625:SF15">
    <property type="entry name" value="BIOPOLYMER TRANSPORT PROTEIN EXBB"/>
    <property type="match status" value="1"/>
</dbReference>
<keyword evidence="6 10" id="KW-1133">Transmembrane helix</keyword>
<sequence length="238" mass="25128">MEDASSGGVLAGLIGIIELGGPVVALLVFLSVIGLAVIFAKMWQFARVGGRNRRRVERAVYAWDEGRFTEAARALRTVNGPLANVVSTAMDGVLERHDPALVREQVEQAALNELASLRSFLRILEAIAQAAPLLGLLGTVLGMIEAFQTLESAGAQVDPSALAGGIWVALLTTAVGLSVAIPAALSLYWFDGSIEREKRLMESLSSQVMTAAGSRPQVPGRQGQEATPARAASFAHAR</sequence>
<dbReference type="EMBL" id="AWXZ01000037">
    <property type="protein sequence ID" value="ESR23887.1"/>
    <property type="molecule type" value="Genomic_DNA"/>
</dbReference>
<reference evidence="12 13" key="1">
    <citation type="journal article" date="2014" name="Genome Announc.">
        <title>Draft Genome Sequence of Lutibaculum baratangense Strain AMV1T, Isolated from a Mud Volcano in Andamans, India.</title>
        <authorList>
            <person name="Singh A."/>
            <person name="Sreenivas A."/>
            <person name="Sathyanarayana Reddy G."/>
            <person name="Pinnaka A.K."/>
            <person name="Shivaji S."/>
        </authorList>
    </citation>
    <scope>NUCLEOTIDE SEQUENCE [LARGE SCALE GENOMIC DNA]</scope>
    <source>
        <strain evidence="12 13">AMV1</strain>
    </source>
</reference>
<evidence type="ECO:0000256" key="5">
    <source>
        <dbReference type="ARBA" id="ARBA00022927"/>
    </source>
</evidence>
<dbReference type="STRING" id="631454.N177_2832"/>
<keyword evidence="13" id="KW-1185">Reference proteome</keyword>
<dbReference type="RefSeq" id="WP_023432957.1">
    <property type="nucleotide sequence ID" value="NZ_AWXZ01000037.1"/>
</dbReference>
<dbReference type="Pfam" id="PF01618">
    <property type="entry name" value="MotA_ExbB"/>
    <property type="match status" value="1"/>
</dbReference>
<dbReference type="OrthoDB" id="4045at2"/>
<evidence type="ECO:0000256" key="1">
    <source>
        <dbReference type="ARBA" id="ARBA00004651"/>
    </source>
</evidence>
<evidence type="ECO:0000256" key="3">
    <source>
        <dbReference type="ARBA" id="ARBA00022475"/>
    </source>
</evidence>
<feature type="domain" description="MotA/TolQ/ExbB proton channel" evidence="11">
    <location>
        <begin position="80"/>
        <end position="202"/>
    </location>
</feature>